<evidence type="ECO:0000313" key="2">
    <source>
        <dbReference type="Proteomes" id="UP000262802"/>
    </source>
</evidence>
<reference evidence="1 2" key="1">
    <citation type="submission" date="2018-09" db="EMBL/GenBank/DDBJ databases">
        <title>Hymenobacter medium sp. nov., isolated from R2A medium.</title>
        <authorList>
            <person name="Yingchao G."/>
        </authorList>
    </citation>
    <scope>NUCLEOTIDE SEQUENCE [LARGE SCALE GENOMIC DNA]</scope>
    <source>
        <strain evidence="2">sh-6</strain>
    </source>
</reference>
<sequence length="125" mass="14139">MLEFISQDLYYDLNLQTLTPEPLCVGWRVVSRRDGRRPEPGWAEAEQVLLSAEALHLATQSGGTQLAGTWSLERSSFLSQPYLVMQLAHGTSQALITRMRRSHDGARRLLTLYFQSGLEIELTHP</sequence>
<name>A0A3B7RB29_9BACT</name>
<dbReference type="AlphaFoldDB" id="A0A3B7RB29"/>
<dbReference type="Proteomes" id="UP000262802">
    <property type="component" value="Chromosome"/>
</dbReference>
<proteinExistence type="predicted"/>
<gene>
    <name evidence="1" type="ORF">D3Y59_06445</name>
</gene>
<keyword evidence="2" id="KW-1185">Reference proteome</keyword>
<accession>A0A3B7RB29</accession>
<dbReference type="OrthoDB" id="882976at2"/>
<dbReference type="RefSeq" id="WP_119444304.1">
    <property type="nucleotide sequence ID" value="NZ_CP032317.1"/>
</dbReference>
<dbReference type="KEGG" id="hyh:D3Y59_06445"/>
<protein>
    <submittedName>
        <fullName evidence="1">Uncharacterized protein</fullName>
    </submittedName>
</protein>
<organism evidence="1 2">
    <name type="scientific">Hymenobacter oligotrophus</name>
    <dbReference type="NCBI Taxonomy" id="2319843"/>
    <lineage>
        <taxon>Bacteria</taxon>
        <taxon>Pseudomonadati</taxon>
        <taxon>Bacteroidota</taxon>
        <taxon>Cytophagia</taxon>
        <taxon>Cytophagales</taxon>
        <taxon>Hymenobacteraceae</taxon>
        <taxon>Hymenobacter</taxon>
    </lineage>
</organism>
<evidence type="ECO:0000313" key="1">
    <source>
        <dbReference type="EMBL" id="AYA36726.1"/>
    </source>
</evidence>
<dbReference type="EMBL" id="CP032317">
    <property type="protein sequence ID" value="AYA36726.1"/>
    <property type="molecule type" value="Genomic_DNA"/>
</dbReference>